<evidence type="ECO:0000313" key="2">
    <source>
        <dbReference type="Proteomes" id="UP000054843"/>
    </source>
</evidence>
<dbReference type="Proteomes" id="UP000054843">
    <property type="component" value="Unassembled WGS sequence"/>
</dbReference>
<keyword evidence="2" id="KW-1185">Reference proteome</keyword>
<dbReference type="AlphaFoldDB" id="A0A0V1M270"/>
<accession>A0A0V1M270</accession>
<sequence length="301" mass="34265">MQLIVSEPNQMVSALKEHVPHYSYNRFYSNFHGMHKDRNLIHQSNSIIYSVEQNEMHANGINSKKQIYVIPGNRVCMCLLRVEADDKCGHKMKINAAVDCKRKYIERMTLLMCMSIMFFTEAISVTKQSFIRLGVLLARKVMSNEQYAGCCGAGFFEADSGSNLNDVLISRLPPPLPLRDQRSTPISSVNHIDNPKKQMYQARFIHSCMTSYGDNGNCISLFLLQLHRPNEQPDRHMHFLYPWPPVALVTAVLRGILSSAAVNRMAIFLLCRQQCTVLCIPPWGQLENFSDPQEHGPHLAL</sequence>
<comment type="caution">
    <text evidence="1">The sequence shown here is derived from an EMBL/GenBank/DDBJ whole genome shotgun (WGS) entry which is preliminary data.</text>
</comment>
<protein>
    <submittedName>
        <fullName evidence="1">Uncharacterized protein</fullName>
    </submittedName>
</protein>
<organism evidence="1 2">
    <name type="scientific">Trichinella papuae</name>
    <dbReference type="NCBI Taxonomy" id="268474"/>
    <lineage>
        <taxon>Eukaryota</taxon>
        <taxon>Metazoa</taxon>
        <taxon>Ecdysozoa</taxon>
        <taxon>Nematoda</taxon>
        <taxon>Enoplea</taxon>
        <taxon>Dorylaimia</taxon>
        <taxon>Trichinellida</taxon>
        <taxon>Trichinellidae</taxon>
        <taxon>Trichinella</taxon>
    </lineage>
</organism>
<reference evidence="1 2" key="1">
    <citation type="submission" date="2015-01" db="EMBL/GenBank/DDBJ databases">
        <title>Evolution of Trichinella species and genotypes.</title>
        <authorList>
            <person name="Korhonen P.K."/>
            <person name="Edoardo P."/>
            <person name="Giuseppe L.R."/>
            <person name="Gasser R.B."/>
        </authorList>
    </citation>
    <scope>NUCLEOTIDE SEQUENCE [LARGE SCALE GENOMIC DNA]</scope>
    <source>
        <strain evidence="1">ISS1980</strain>
    </source>
</reference>
<evidence type="ECO:0000313" key="1">
    <source>
        <dbReference type="EMBL" id="KRZ65830.1"/>
    </source>
</evidence>
<name>A0A0V1M270_9BILA</name>
<proteinExistence type="predicted"/>
<dbReference type="EMBL" id="JYDO01000289">
    <property type="protein sequence ID" value="KRZ65830.1"/>
    <property type="molecule type" value="Genomic_DNA"/>
</dbReference>
<gene>
    <name evidence="1" type="ORF">T10_441</name>
</gene>